<reference evidence="2 3" key="1">
    <citation type="submission" date="2020-01" db="EMBL/GenBank/DDBJ databases">
        <title>Genomic analysis of Aminipila sp. CBA3637.</title>
        <authorList>
            <person name="Kim Y.B."/>
            <person name="Roh S.W."/>
        </authorList>
    </citation>
    <scope>NUCLEOTIDE SEQUENCE [LARGE SCALE GENOMIC DNA]</scope>
    <source>
        <strain evidence="2 3">CBA3637</strain>
    </source>
</reference>
<dbReference type="RefSeq" id="WP_162363342.1">
    <property type="nucleotide sequence ID" value="NZ_CP047591.1"/>
</dbReference>
<evidence type="ECO:0000313" key="3">
    <source>
        <dbReference type="Proteomes" id="UP000463883"/>
    </source>
</evidence>
<accession>A0A6P1MI44</accession>
<dbReference type="AlphaFoldDB" id="A0A6P1MI44"/>
<evidence type="ECO:0000313" key="2">
    <source>
        <dbReference type="EMBL" id="QHI73577.1"/>
    </source>
</evidence>
<sequence length="203" mass="23492">MIEYNKINASRYGIQFGSKFENRIFKRMTEDCTNFISQCIWAGYGGTDGYSLSRPEDIRALRNRAANMYRQTPLWYGLEFKSLEEFGSMPFIRVEDFWNYVVNNDSSGPRAIGYNNGKHWTELDVDVEQGDVIQFYHEDVQRYAHSAIVVSETKQNIVDSMEGVFVAQHSADFSYRPLVDAFNANCDIGTCKMRLLKFVPAYF</sequence>
<protein>
    <recommendedName>
        <fullName evidence="1">Putative amidase domain-containing protein</fullName>
    </recommendedName>
</protein>
<evidence type="ECO:0000259" key="1">
    <source>
        <dbReference type="Pfam" id="PF12671"/>
    </source>
</evidence>
<proteinExistence type="predicted"/>
<dbReference type="Pfam" id="PF12671">
    <property type="entry name" value="Amidase_6"/>
    <property type="match status" value="1"/>
</dbReference>
<keyword evidence="3" id="KW-1185">Reference proteome</keyword>
<dbReference type="InterPro" id="IPR024301">
    <property type="entry name" value="Amidase_6"/>
</dbReference>
<feature type="domain" description="Putative amidase" evidence="1">
    <location>
        <begin position="4"/>
        <end position="178"/>
    </location>
</feature>
<dbReference type="KEGG" id="amic:Ami3637_15400"/>
<organism evidence="2 3">
    <name type="scientific">Aminipila terrae</name>
    <dbReference type="NCBI Taxonomy" id="2697030"/>
    <lineage>
        <taxon>Bacteria</taxon>
        <taxon>Bacillati</taxon>
        <taxon>Bacillota</taxon>
        <taxon>Clostridia</taxon>
        <taxon>Peptostreptococcales</taxon>
        <taxon>Anaerovoracaceae</taxon>
        <taxon>Aminipila</taxon>
    </lineage>
</organism>
<gene>
    <name evidence="2" type="ORF">Ami3637_15400</name>
</gene>
<dbReference type="Proteomes" id="UP000463883">
    <property type="component" value="Chromosome"/>
</dbReference>
<dbReference type="EMBL" id="CP047591">
    <property type="protein sequence ID" value="QHI73577.1"/>
    <property type="molecule type" value="Genomic_DNA"/>
</dbReference>
<name>A0A6P1MI44_9FIRM</name>